<dbReference type="GO" id="GO:0004598">
    <property type="term" value="F:peptidylamidoglycolate lyase activity"/>
    <property type="evidence" value="ECO:0007669"/>
    <property type="project" value="UniProtKB-EC"/>
</dbReference>
<evidence type="ECO:0000256" key="10">
    <source>
        <dbReference type="PIRSR" id="PIRSR600720-3"/>
    </source>
</evidence>
<dbReference type="InterPro" id="IPR011042">
    <property type="entry name" value="6-blade_b-propeller_TolB-like"/>
</dbReference>
<dbReference type="GO" id="GO:0046872">
    <property type="term" value="F:metal ion binding"/>
    <property type="evidence" value="ECO:0007669"/>
    <property type="project" value="UniProtKB-KW"/>
</dbReference>
<keyword evidence="9" id="KW-0862">Zinc</keyword>
<feature type="disulfide bond" evidence="10">
    <location>
        <begin position="254"/>
        <end position="265"/>
    </location>
</feature>
<name>A0A3S3PKN5_9ACAR</name>
<evidence type="ECO:0000256" key="8">
    <source>
        <dbReference type="PIRSR" id="PIRSR600720-1"/>
    </source>
</evidence>
<comment type="cofactor">
    <cofactor evidence="9">
        <name>Zn(2+)</name>
        <dbReference type="ChEBI" id="CHEBI:29105"/>
    </cofactor>
    <text evidence="9">Binds one Zn(2+) ion per subunit.</text>
</comment>
<feature type="disulfide bond" evidence="10">
    <location>
        <begin position="195"/>
        <end position="215"/>
    </location>
</feature>
<keyword evidence="9" id="KW-0106">Calcium</keyword>
<feature type="binding site" evidence="9">
    <location>
        <position position="146"/>
    </location>
    <ligand>
        <name>Zn(2+)</name>
        <dbReference type="ChEBI" id="CHEBI:29105"/>
        <note>catalytic</note>
    </ligand>
</feature>
<evidence type="ECO:0000256" key="5">
    <source>
        <dbReference type="ARBA" id="ARBA00023157"/>
    </source>
</evidence>
<evidence type="ECO:0000256" key="12">
    <source>
        <dbReference type="SAM" id="SignalP"/>
    </source>
</evidence>
<keyword evidence="2 9" id="KW-0479">Metal-binding</keyword>
<feature type="binding site" evidence="9">
    <location>
        <position position="337"/>
    </location>
    <ligand>
        <name>Ca(2+)</name>
        <dbReference type="ChEBI" id="CHEBI:29108"/>
        <note>structural</note>
    </ligand>
</feature>
<protein>
    <recommendedName>
        <fullName evidence="1">peptidylamidoglycolate lyase</fullName>
        <ecNumber evidence="1">4.3.2.5</ecNumber>
    </recommendedName>
</protein>
<organism evidence="13 14">
    <name type="scientific">Dinothrombium tinctorium</name>
    <dbReference type="NCBI Taxonomy" id="1965070"/>
    <lineage>
        <taxon>Eukaryota</taxon>
        <taxon>Metazoa</taxon>
        <taxon>Ecdysozoa</taxon>
        <taxon>Arthropoda</taxon>
        <taxon>Chelicerata</taxon>
        <taxon>Arachnida</taxon>
        <taxon>Acari</taxon>
        <taxon>Acariformes</taxon>
        <taxon>Trombidiformes</taxon>
        <taxon>Prostigmata</taxon>
        <taxon>Anystina</taxon>
        <taxon>Parasitengona</taxon>
        <taxon>Trombidioidea</taxon>
        <taxon>Trombidiidae</taxon>
        <taxon>Dinothrombium</taxon>
    </lineage>
</organism>
<feature type="binding site" evidence="8">
    <location>
        <position position="214"/>
    </location>
    <ligand>
        <name>a protein</name>
        <dbReference type="ChEBI" id="CHEBI:16541"/>
    </ligand>
    <ligandPart>
        <name>C-terminal Xaa-(2S)-2-hydroxyglycine residue</name>
        <dbReference type="ChEBI" id="CHEBI:142768"/>
    </ligandPart>
</feature>
<accession>A0A3S3PKN5</accession>
<dbReference type="PRINTS" id="PR00790">
    <property type="entry name" value="PAMONOXGNASE"/>
</dbReference>
<proteinExistence type="predicted"/>
<dbReference type="PROSITE" id="PS51125">
    <property type="entry name" value="NHL"/>
    <property type="match status" value="2"/>
</dbReference>
<keyword evidence="5 10" id="KW-1015">Disulfide bond</keyword>
<dbReference type="CDD" id="cd14958">
    <property type="entry name" value="NHL_PAL_like"/>
    <property type="match status" value="1"/>
</dbReference>
<dbReference type="PANTHER" id="PTHR10680">
    <property type="entry name" value="PEPTIDYL-GLYCINE ALPHA-AMIDATING MONOOXYGENASE"/>
    <property type="match status" value="1"/>
</dbReference>
<evidence type="ECO:0000256" key="2">
    <source>
        <dbReference type="ARBA" id="ARBA00022723"/>
    </source>
</evidence>
<feature type="binding site" evidence="8">
    <location>
        <position position="258"/>
    </location>
    <ligand>
        <name>a protein</name>
        <dbReference type="ChEBI" id="CHEBI:16541"/>
    </ligand>
    <ligandPart>
        <name>C-terminal Xaa-(2S)-2-hydroxyglycine residue</name>
        <dbReference type="ChEBI" id="CHEBI:142768"/>
    </ligandPart>
</feature>
<feature type="chain" id="PRO_5018583762" description="peptidylamidoglycolate lyase" evidence="12">
    <location>
        <begin position="22"/>
        <end position="365"/>
    </location>
</feature>
<dbReference type="InterPro" id="IPR001258">
    <property type="entry name" value="NHL_repeat"/>
</dbReference>
<evidence type="ECO:0000256" key="3">
    <source>
        <dbReference type="ARBA" id="ARBA00022729"/>
    </source>
</evidence>
<dbReference type="GO" id="GO:0005576">
    <property type="term" value="C:extracellular region"/>
    <property type="evidence" value="ECO:0007669"/>
    <property type="project" value="TreeGrafter"/>
</dbReference>
<dbReference type="GO" id="GO:0006518">
    <property type="term" value="P:peptide metabolic process"/>
    <property type="evidence" value="ECO:0007669"/>
    <property type="project" value="InterPro"/>
</dbReference>
<sequence length="365" mass="40971">MTAFVVFTLIHAFLLISLSYCRVHTQHNANPLSEEDPSIGFAELNEFENVFELGSKPINLVEVNEWPRDKSLNALRQVAGVAATNHSKVYVFHRGDRAWDNNTFDYFDVYQQRDKGPIDQNTILILNSSNGDLIESWGKNMFYMPHGISLDPEGNVWVTDVALHQVFRFKKGIWDKPDLVLGQAFVPGNDHKHFCKPTDVAISSSGIVYISDGYCNSRIVILDANGQVLREIGTTDNLVVPHSLTLLENEDLICVADREQRRVMCYTAGLSNMQPGTLVFKIPFAGPLYAIDRIGYILFGIIGPTPFQKPIGIAEALATEQILGTWEPKSGFSMPHDLSVSQKERAVYVTEIGKDALKKLYKFKF</sequence>
<evidence type="ECO:0000256" key="6">
    <source>
        <dbReference type="ARBA" id="ARBA00023180"/>
    </source>
</evidence>
<dbReference type="Pfam" id="PF01436">
    <property type="entry name" value="NHL"/>
    <property type="match status" value="2"/>
</dbReference>
<keyword evidence="3 12" id="KW-0732">Signal</keyword>
<feature type="binding site" evidence="8">
    <location>
        <position position="94"/>
    </location>
    <ligand>
        <name>a protein</name>
        <dbReference type="ChEBI" id="CHEBI:16541"/>
    </ligand>
    <ligandPart>
        <name>C-terminal Xaa-(2S)-2-hydroxyglycine residue</name>
        <dbReference type="ChEBI" id="CHEBI:142768"/>
    </ligandPart>
</feature>
<dbReference type="InterPro" id="IPR000720">
    <property type="entry name" value="PHM/PAL"/>
</dbReference>
<comment type="caution">
    <text evidence="13">The sequence shown here is derived from an EMBL/GenBank/DDBJ whole genome shotgun (WGS) entry which is preliminary data.</text>
</comment>
<keyword evidence="6" id="KW-0325">Glycoprotein</keyword>
<reference evidence="13 14" key="1">
    <citation type="journal article" date="2018" name="Gigascience">
        <title>Genomes of trombidid mites reveal novel predicted allergens and laterally-transferred genes associated with secondary metabolism.</title>
        <authorList>
            <person name="Dong X."/>
            <person name="Chaisiri K."/>
            <person name="Xia D."/>
            <person name="Armstrong S.D."/>
            <person name="Fang Y."/>
            <person name="Donnelly M.J."/>
            <person name="Kadowaki T."/>
            <person name="McGarry J.W."/>
            <person name="Darby A.C."/>
            <person name="Makepeace B.L."/>
        </authorList>
    </citation>
    <scope>NUCLEOTIDE SEQUENCE [LARGE SCALE GENOMIC DNA]</scope>
    <source>
        <strain evidence="13">UoL-WK</strain>
    </source>
</reference>
<dbReference type="EC" id="4.3.2.5" evidence="1"/>
<feature type="binding site" evidence="9">
    <location>
        <position position="242"/>
    </location>
    <ligand>
        <name>Cu(2+)</name>
        <dbReference type="ChEBI" id="CHEBI:29036"/>
        <label>2</label>
        <note>catalytic</note>
    </ligand>
</feature>
<dbReference type="SUPFAM" id="SSF63829">
    <property type="entry name" value="Calcium-dependent phosphotriesterase"/>
    <property type="match status" value="1"/>
</dbReference>
<evidence type="ECO:0000256" key="9">
    <source>
        <dbReference type="PIRSR" id="PIRSR600720-2"/>
    </source>
</evidence>
<dbReference type="AlphaFoldDB" id="A0A3S3PKN5"/>
<feature type="binding site" evidence="9">
    <location>
        <position position="81"/>
    </location>
    <ligand>
        <name>Ca(2+)</name>
        <dbReference type="ChEBI" id="CHEBI:29108"/>
        <note>structural</note>
    </ligand>
</feature>
<evidence type="ECO:0000313" key="14">
    <source>
        <dbReference type="Proteomes" id="UP000285301"/>
    </source>
</evidence>
<evidence type="ECO:0000256" key="4">
    <source>
        <dbReference type="ARBA" id="ARBA00022737"/>
    </source>
</evidence>
<dbReference type="OrthoDB" id="10018185at2759"/>
<evidence type="ECO:0000256" key="7">
    <source>
        <dbReference type="ARBA" id="ARBA00023239"/>
    </source>
</evidence>
<feature type="repeat" description="NHL" evidence="11">
    <location>
        <begin position="181"/>
        <end position="225"/>
    </location>
</feature>
<dbReference type="EMBL" id="NCKU01000107">
    <property type="protein sequence ID" value="RWS17219.1"/>
    <property type="molecule type" value="Genomic_DNA"/>
</dbReference>
<evidence type="ECO:0000256" key="11">
    <source>
        <dbReference type="PROSITE-ProRule" id="PRU00504"/>
    </source>
</evidence>
<dbReference type="Proteomes" id="UP000285301">
    <property type="component" value="Unassembled WGS sequence"/>
</dbReference>
<evidence type="ECO:0000313" key="13">
    <source>
        <dbReference type="EMBL" id="RWS17219.1"/>
    </source>
</evidence>
<dbReference type="PANTHER" id="PTHR10680:SF36">
    <property type="entry name" value="PEPTIDYL-ALPHA-HYDROXYGLYCINE ALPHA-AMIDATING LYASE 1"/>
    <property type="match status" value="1"/>
</dbReference>
<keyword evidence="7 13" id="KW-0456">Lyase</keyword>
<dbReference type="GO" id="GO:0016020">
    <property type="term" value="C:membrane"/>
    <property type="evidence" value="ECO:0007669"/>
    <property type="project" value="InterPro"/>
</dbReference>
<gene>
    <name evidence="13" type="ORF">B4U79_13064</name>
</gene>
<feature type="signal peptide" evidence="12">
    <location>
        <begin position="1"/>
        <end position="21"/>
    </location>
</feature>
<dbReference type="Gene3D" id="2.120.10.30">
    <property type="entry name" value="TolB, C-terminal domain"/>
    <property type="match status" value="1"/>
</dbReference>
<feature type="repeat" description="NHL" evidence="11">
    <location>
        <begin position="138"/>
        <end position="172"/>
    </location>
</feature>
<keyword evidence="4" id="KW-0677">Repeat</keyword>
<feature type="binding site" evidence="9">
    <location>
        <position position="336"/>
    </location>
    <ligand>
        <name>Zn(2+)</name>
        <dbReference type="ChEBI" id="CHEBI:29105"/>
        <note>catalytic</note>
    </ligand>
</feature>
<evidence type="ECO:0000256" key="1">
    <source>
        <dbReference type="ARBA" id="ARBA00012343"/>
    </source>
</evidence>
<keyword evidence="14" id="KW-1185">Reference proteome</keyword>